<accession>A0A5C3NKM1</accession>
<dbReference type="Proteomes" id="UP000308197">
    <property type="component" value="Unassembled WGS sequence"/>
</dbReference>
<evidence type="ECO:0000313" key="1">
    <source>
        <dbReference type="EMBL" id="TFK78261.1"/>
    </source>
</evidence>
<reference evidence="1 2" key="1">
    <citation type="journal article" date="2019" name="Nat. Ecol. Evol.">
        <title>Megaphylogeny resolves global patterns of mushroom evolution.</title>
        <authorList>
            <person name="Varga T."/>
            <person name="Krizsan K."/>
            <person name="Foldi C."/>
            <person name="Dima B."/>
            <person name="Sanchez-Garcia M."/>
            <person name="Sanchez-Ramirez S."/>
            <person name="Szollosi G.J."/>
            <person name="Szarkandi J.G."/>
            <person name="Papp V."/>
            <person name="Albert L."/>
            <person name="Andreopoulos W."/>
            <person name="Angelini C."/>
            <person name="Antonin V."/>
            <person name="Barry K.W."/>
            <person name="Bougher N.L."/>
            <person name="Buchanan P."/>
            <person name="Buyck B."/>
            <person name="Bense V."/>
            <person name="Catcheside P."/>
            <person name="Chovatia M."/>
            <person name="Cooper J."/>
            <person name="Damon W."/>
            <person name="Desjardin D."/>
            <person name="Finy P."/>
            <person name="Geml J."/>
            <person name="Haridas S."/>
            <person name="Hughes K."/>
            <person name="Justo A."/>
            <person name="Karasinski D."/>
            <person name="Kautmanova I."/>
            <person name="Kiss B."/>
            <person name="Kocsube S."/>
            <person name="Kotiranta H."/>
            <person name="LaButti K.M."/>
            <person name="Lechner B.E."/>
            <person name="Liimatainen K."/>
            <person name="Lipzen A."/>
            <person name="Lukacs Z."/>
            <person name="Mihaltcheva S."/>
            <person name="Morgado L.N."/>
            <person name="Niskanen T."/>
            <person name="Noordeloos M.E."/>
            <person name="Ohm R.A."/>
            <person name="Ortiz-Santana B."/>
            <person name="Ovrebo C."/>
            <person name="Racz N."/>
            <person name="Riley R."/>
            <person name="Savchenko A."/>
            <person name="Shiryaev A."/>
            <person name="Soop K."/>
            <person name="Spirin V."/>
            <person name="Szebenyi C."/>
            <person name="Tomsovsky M."/>
            <person name="Tulloss R.E."/>
            <person name="Uehling J."/>
            <person name="Grigoriev I.V."/>
            <person name="Vagvolgyi C."/>
            <person name="Papp T."/>
            <person name="Martin F.M."/>
            <person name="Miettinen O."/>
            <person name="Hibbett D.S."/>
            <person name="Nagy L.G."/>
        </authorList>
    </citation>
    <scope>NUCLEOTIDE SEQUENCE [LARGE SCALE GENOMIC DNA]</scope>
    <source>
        <strain evidence="1 2">HHB13444</strain>
    </source>
</reference>
<evidence type="ECO:0000313" key="2">
    <source>
        <dbReference type="Proteomes" id="UP000308197"/>
    </source>
</evidence>
<name>A0A5C3NKM1_9APHY</name>
<keyword evidence="2" id="KW-1185">Reference proteome</keyword>
<proteinExistence type="predicted"/>
<protein>
    <submittedName>
        <fullName evidence="1">Uncharacterized protein</fullName>
    </submittedName>
</protein>
<organism evidence="1 2">
    <name type="scientific">Polyporus arcularius HHB13444</name>
    <dbReference type="NCBI Taxonomy" id="1314778"/>
    <lineage>
        <taxon>Eukaryota</taxon>
        <taxon>Fungi</taxon>
        <taxon>Dikarya</taxon>
        <taxon>Basidiomycota</taxon>
        <taxon>Agaricomycotina</taxon>
        <taxon>Agaricomycetes</taxon>
        <taxon>Polyporales</taxon>
        <taxon>Polyporaceae</taxon>
        <taxon>Polyporus</taxon>
    </lineage>
</organism>
<sequence length="179" mass="20960">MSGRRAESQTLHSQLESKFVHHWIDTVAQRYKVELESNKSRKKGVHKICREVEQECFAKTKHELKLVPNMKLAHVNGRKSIWDFNAEKQWLKEGKEEAGVWAGGFQKGVRENNGHQWFVERHEELHPYWTHLLNHSRACAINPANHEAYFDLLEKVIQGEDNEEPIADECIYGMDETEL</sequence>
<dbReference type="InParanoid" id="A0A5C3NKM1"/>
<gene>
    <name evidence="1" type="ORF">K466DRAFT_570948</name>
</gene>
<dbReference type="AlphaFoldDB" id="A0A5C3NKM1"/>
<dbReference type="EMBL" id="ML212668">
    <property type="protein sequence ID" value="TFK78261.1"/>
    <property type="molecule type" value="Genomic_DNA"/>
</dbReference>